<keyword evidence="5" id="KW-1185">Reference proteome</keyword>
<reference evidence="4" key="1">
    <citation type="submission" date="2021-02" db="EMBL/GenBank/DDBJ databases">
        <authorList>
            <person name="Dougan E. K."/>
            <person name="Rhodes N."/>
            <person name="Thang M."/>
            <person name="Chan C."/>
        </authorList>
    </citation>
    <scope>NUCLEOTIDE SEQUENCE</scope>
</reference>
<keyword evidence="2" id="KW-0963">Cytoplasm</keyword>
<dbReference type="OMA" id="ACTEQIQ"/>
<dbReference type="PANTHER" id="PTHR15346">
    <property type="entry name" value="DYNACTIN SUBUNIT"/>
    <property type="match status" value="1"/>
</dbReference>
<dbReference type="Proteomes" id="UP000654075">
    <property type="component" value="Unassembled WGS sequence"/>
</dbReference>
<gene>
    <name evidence="4" type="ORF">PGLA1383_LOCUS4329</name>
</gene>
<evidence type="ECO:0000256" key="3">
    <source>
        <dbReference type="SAM" id="MobiDB-lite"/>
    </source>
</evidence>
<feature type="non-terminal residue" evidence="4">
    <location>
        <position position="461"/>
    </location>
</feature>
<comment type="subcellular location">
    <subcellularLocation>
        <location evidence="1">Cytoplasm</location>
    </subcellularLocation>
</comment>
<dbReference type="EMBL" id="CAJNNV010001628">
    <property type="protein sequence ID" value="CAE8585420.1"/>
    <property type="molecule type" value="Genomic_DNA"/>
</dbReference>
<evidence type="ECO:0000256" key="1">
    <source>
        <dbReference type="ARBA" id="ARBA00004496"/>
    </source>
</evidence>
<feature type="compositionally biased region" description="Polar residues" evidence="3">
    <location>
        <begin position="131"/>
        <end position="145"/>
    </location>
</feature>
<evidence type="ECO:0000313" key="4">
    <source>
        <dbReference type="EMBL" id="CAE8585420.1"/>
    </source>
</evidence>
<evidence type="ECO:0000313" key="5">
    <source>
        <dbReference type="Proteomes" id="UP000654075"/>
    </source>
</evidence>
<sequence>MATSVQRAPGFFAADADAALRQRAAWFEGLGDGALFDSDDLSGASSEGCGEDDDAPDLAGVIVNVIGDGRAASPEDSNAKNGLPKEGSVLGLCAAATSSAGVEYDALDFGRAREAFARAEFIEDGAGMGGSVSSNANARGSQTLQRPEPPSRRLGRLRGEIGALCSWAAEHNAGSGSDEAELLGRKARELAQTMHKVAPAGSAATGVLGLPQGVWLPPPSEGAEVSTARWLLELERSSADGASAAQKASSSSGAGKASYQLMTSGSGWLMAAQAEALQGLQARLQGLQKLLGEPEESRDGASTASLAASTTELNRRLATLERIWDSDSCERLHVSVKLLSADIDLAAAEVNRLEAIDSEEELEAQELLSPPSSPKAGGPAEDSSLSTEEQVTRLFEQLAGASALAERVSDLQRELGSAQRNSADAQRFAEDLAGAEANAARACELLKATALAASKMRESST</sequence>
<accession>A0A813DIJ7</accession>
<name>A0A813DIJ7_POLGL</name>
<proteinExistence type="predicted"/>
<dbReference type="AlphaFoldDB" id="A0A813DIJ7"/>
<comment type="caution">
    <text evidence="4">The sequence shown here is derived from an EMBL/GenBank/DDBJ whole genome shotgun (WGS) entry which is preliminary data.</text>
</comment>
<organism evidence="4 5">
    <name type="scientific">Polarella glacialis</name>
    <name type="common">Dinoflagellate</name>
    <dbReference type="NCBI Taxonomy" id="89957"/>
    <lineage>
        <taxon>Eukaryota</taxon>
        <taxon>Sar</taxon>
        <taxon>Alveolata</taxon>
        <taxon>Dinophyceae</taxon>
        <taxon>Suessiales</taxon>
        <taxon>Suessiaceae</taxon>
        <taxon>Polarella</taxon>
    </lineage>
</organism>
<evidence type="ECO:0000256" key="2">
    <source>
        <dbReference type="ARBA" id="ARBA00022490"/>
    </source>
</evidence>
<dbReference type="GO" id="GO:0005869">
    <property type="term" value="C:dynactin complex"/>
    <property type="evidence" value="ECO:0007669"/>
    <property type="project" value="InterPro"/>
</dbReference>
<feature type="region of interest" description="Disordered" evidence="3">
    <location>
        <begin position="127"/>
        <end position="154"/>
    </location>
</feature>
<dbReference type="GO" id="GO:0007017">
    <property type="term" value="P:microtubule-based process"/>
    <property type="evidence" value="ECO:0007669"/>
    <property type="project" value="InterPro"/>
</dbReference>
<dbReference type="InterPro" id="IPR028133">
    <property type="entry name" value="Dynamitin"/>
</dbReference>
<feature type="region of interest" description="Disordered" evidence="3">
    <location>
        <begin position="361"/>
        <end position="389"/>
    </location>
</feature>
<dbReference type="Pfam" id="PF04912">
    <property type="entry name" value="Dynamitin"/>
    <property type="match status" value="1"/>
</dbReference>
<protein>
    <submittedName>
        <fullName evidence="4">Uncharacterized protein</fullName>
    </submittedName>
</protein>
<dbReference type="GO" id="GO:0005737">
    <property type="term" value="C:cytoplasm"/>
    <property type="evidence" value="ECO:0007669"/>
    <property type="project" value="UniProtKB-SubCell"/>
</dbReference>